<evidence type="ECO:0000256" key="5">
    <source>
        <dbReference type="ARBA" id="ARBA00022801"/>
    </source>
</evidence>
<comment type="function">
    <text evidence="1 7">RNaseP catalyzes the removal of the 5'-leader sequence from pre-tRNA to produce the mature 5'-terminus. It can also cleave other RNA substrates such as 4.5S RNA. The protein component plays an auxiliary but essential role in vivo by binding to the 5'-leader sequence and broadening the substrate specificity of the ribozyme.</text>
</comment>
<dbReference type="RefSeq" id="WP_308863150.1">
    <property type="nucleotide sequence ID" value="NZ_JAVHUL010000005.1"/>
</dbReference>
<dbReference type="Proteomes" id="UP001230915">
    <property type="component" value="Unassembled WGS sequence"/>
</dbReference>
<evidence type="ECO:0000256" key="2">
    <source>
        <dbReference type="ARBA" id="ARBA00022694"/>
    </source>
</evidence>
<gene>
    <name evidence="7 9" type="primary">rnpA</name>
    <name evidence="9" type="ORF">RBU60_02840</name>
</gene>
<evidence type="ECO:0000256" key="4">
    <source>
        <dbReference type="ARBA" id="ARBA00022759"/>
    </source>
</evidence>
<dbReference type="Pfam" id="PF00825">
    <property type="entry name" value="Ribonuclease_P"/>
    <property type="match status" value="1"/>
</dbReference>
<dbReference type="EC" id="3.1.26.5" evidence="7 8"/>
<evidence type="ECO:0000256" key="6">
    <source>
        <dbReference type="ARBA" id="ARBA00022884"/>
    </source>
</evidence>
<evidence type="ECO:0000256" key="8">
    <source>
        <dbReference type="NCBIfam" id="TIGR00188"/>
    </source>
</evidence>
<evidence type="ECO:0000256" key="1">
    <source>
        <dbReference type="ARBA" id="ARBA00002663"/>
    </source>
</evidence>
<evidence type="ECO:0000256" key="7">
    <source>
        <dbReference type="HAMAP-Rule" id="MF_00227"/>
    </source>
</evidence>
<accession>A0ABU1A0H5</accession>
<dbReference type="SUPFAM" id="SSF54211">
    <property type="entry name" value="Ribosomal protein S5 domain 2-like"/>
    <property type="match status" value="1"/>
</dbReference>
<dbReference type="InterPro" id="IPR020539">
    <property type="entry name" value="RNase_P_CS"/>
</dbReference>
<comment type="caution">
    <text evidence="9">The sequence shown here is derived from an EMBL/GenBank/DDBJ whole genome shotgun (WGS) entry which is preliminary data.</text>
</comment>
<dbReference type="PANTHER" id="PTHR33992">
    <property type="entry name" value="RIBONUCLEASE P PROTEIN COMPONENT"/>
    <property type="match status" value="1"/>
</dbReference>
<keyword evidence="6 7" id="KW-0694">RNA-binding</keyword>
<dbReference type="PANTHER" id="PTHR33992:SF1">
    <property type="entry name" value="RIBONUCLEASE P PROTEIN COMPONENT"/>
    <property type="match status" value="1"/>
</dbReference>
<proteinExistence type="inferred from homology"/>
<dbReference type="Gene3D" id="3.30.230.10">
    <property type="match status" value="1"/>
</dbReference>
<evidence type="ECO:0000313" key="10">
    <source>
        <dbReference type="Proteomes" id="UP001230915"/>
    </source>
</evidence>
<sequence>MKQGYPKEEKLKSKIHIGQLFEEGRSVKSFPLKLMYHPIRGEEHHHKVGVSVPKRNFKLAVTRNRIKRLLRENYRKQKNTFPAHTKKYSMMFIYTGRKELDYNEIEVAMKKLIHKFIETELKADAL</sequence>
<dbReference type="GO" id="GO:0004526">
    <property type="term" value="F:ribonuclease P activity"/>
    <property type="evidence" value="ECO:0007669"/>
    <property type="project" value="UniProtKB-EC"/>
</dbReference>
<dbReference type="InterPro" id="IPR020568">
    <property type="entry name" value="Ribosomal_Su5_D2-typ_SF"/>
</dbReference>
<evidence type="ECO:0000313" key="9">
    <source>
        <dbReference type="EMBL" id="MDQ7916498.1"/>
    </source>
</evidence>
<dbReference type="EMBL" id="JAVHUL010000005">
    <property type="protein sequence ID" value="MDQ7916498.1"/>
    <property type="molecule type" value="Genomic_DNA"/>
</dbReference>
<protein>
    <recommendedName>
        <fullName evidence="7 8">Ribonuclease P protein component</fullName>
        <shortName evidence="7">RNase P protein</shortName>
        <shortName evidence="7">RNaseP protein</shortName>
        <ecNumber evidence="7 8">3.1.26.5</ecNumber>
    </recommendedName>
    <alternativeName>
        <fullName evidence="7">Protein C5</fullName>
    </alternativeName>
</protein>
<keyword evidence="10" id="KW-1185">Reference proteome</keyword>
<keyword evidence="2 7" id="KW-0819">tRNA processing</keyword>
<dbReference type="PROSITE" id="PS00648">
    <property type="entry name" value="RIBONUCLEASE_P"/>
    <property type="match status" value="1"/>
</dbReference>
<keyword evidence="4 7" id="KW-0255">Endonuclease</keyword>
<keyword evidence="3 7" id="KW-0540">Nuclease</keyword>
<comment type="subunit">
    <text evidence="7">Consists of a catalytic RNA component (M1 or rnpB) and a protein subunit.</text>
</comment>
<evidence type="ECO:0000256" key="3">
    <source>
        <dbReference type="ARBA" id="ARBA00022722"/>
    </source>
</evidence>
<name>A0ABU1A0H5_9FLAO</name>
<comment type="catalytic activity">
    <reaction evidence="7">
        <text>Endonucleolytic cleavage of RNA, removing 5'-extranucleotides from tRNA precursor.</text>
        <dbReference type="EC" id="3.1.26.5"/>
    </reaction>
</comment>
<comment type="similarity">
    <text evidence="7">Belongs to the RnpA family.</text>
</comment>
<dbReference type="InterPro" id="IPR000100">
    <property type="entry name" value="RNase_P"/>
</dbReference>
<keyword evidence="5 7" id="KW-0378">Hydrolase</keyword>
<organism evidence="9 10">
    <name type="scientific">Mesonia profundi</name>
    <dbReference type="NCBI Taxonomy" id="3070998"/>
    <lineage>
        <taxon>Bacteria</taxon>
        <taxon>Pseudomonadati</taxon>
        <taxon>Bacteroidota</taxon>
        <taxon>Flavobacteriia</taxon>
        <taxon>Flavobacteriales</taxon>
        <taxon>Flavobacteriaceae</taxon>
        <taxon>Mesonia</taxon>
    </lineage>
</organism>
<dbReference type="HAMAP" id="MF_00227">
    <property type="entry name" value="RNase_P"/>
    <property type="match status" value="1"/>
</dbReference>
<dbReference type="InterPro" id="IPR014721">
    <property type="entry name" value="Ribsml_uS5_D2-typ_fold_subgr"/>
</dbReference>
<dbReference type="NCBIfam" id="TIGR00188">
    <property type="entry name" value="rnpA"/>
    <property type="match status" value="1"/>
</dbReference>
<reference evidence="9 10" key="1">
    <citation type="submission" date="2023-08" db="EMBL/GenBank/DDBJ databases">
        <title>Mesonia sp. MT50, isolated from deep-sea sediment of the Mariana Trench.</title>
        <authorList>
            <person name="Fu H."/>
        </authorList>
    </citation>
    <scope>NUCLEOTIDE SEQUENCE [LARGE SCALE GENOMIC DNA]</scope>
    <source>
        <strain evidence="9 10">MT50</strain>
    </source>
</reference>